<dbReference type="OrthoDB" id="44045at2157"/>
<accession>A0A650CHA9</accession>
<gene>
    <name evidence="2" type="ORF">D1869_08765</name>
    <name evidence="1" type="ORF">HNQ62_002784</name>
</gene>
<dbReference type="KEGG" id="soh:D1869_08765"/>
<proteinExistence type="predicted"/>
<evidence type="ECO:0000313" key="3">
    <source>
        <dbReference type="Proteomes" id="UP000427373"/>
    </source>
</evidence>
<organism evidence="2 3">
    <name type="scientific">Sulfurisphaera ohwakuensis</name>
    <dbReference type="NCBI Taxonomy" id="69656"/>
    <lineage>
        <taxon>Archaea</taxon>
        <taxon>Thermoproteota</taxon>
        <taxon>Thermoprotei</taxon>
        <taxon>Sulfolobales</taxon>
        <taxon>Sulfolobaceae</taxon>
        <taxon>Sulfurisphaera</taxon>
    </lineage>
</organism>
<evidence type="ECO:0000313" key="2">
    <source>
        <dbReference type="EMBL" id="QGR17271.1"/>
    </source>
</evidence>
<protein>
    <submittedName>
        <fullName evidence="2">Uncharacterized protein</fullName>
    </submittedName>
</protein>
<dbReference type="RefSeq" id="WP_156014761.1">
    <property type="nucleotide sequence ID" value="NZ_CP045484.1"/>
</dbReference>
<reference evidence="2 3" key="1">
    <citation type="submission" date="2019-10" db="EMBL/GenBank/DDBJ databases">
        <title>Genome Sequences from Six Type Strain Members of the Archaeal Family Sulfolobaceae: Acidianus ambivalens, Acidianus infernus, Metallosphaera prunae, Stygiolobus azoricus, Sulfolobus metallicus, and Sulfurisphaera ohwakuensis.</title>
        <authorList>
            <person name="Counts J.A."/>
            <person name="Kelly R.M."/>
        </authorList>
    </citation>
    <scope>NUCLEOTIDE SEQUENCE [LARGE SCALE GENOMIC DNA]</scope>
    <source>
        <strain evidence="2 3">TA-1</strain>
    </source>
</reference>
<name>A0A650CHA9_SULOH</name>
<dbReference type="EMBL" id="JACHFY010000036">
    <property type="protein sequence ID" value="MBB5255009.1"/>
    <property type="molecule type" value="Genomic_DNA"/>
</dbReference>
<sequence length="129" mass="14928">MSEIISYFLENIKEGKYRVETEDENILIVIHPVIVKVFRKDHKYSFVVNNVISVHTDKPRFGPLCSGNVVNSRPAKIKKIELMEEPKIEVRVEDRLFEILISVTNISIYPEYRDPFGSPCVTVSTVILY</sequence>
<evidence type="ECO:0000313" key="1">
    <source>
        <dbReference type="EMBL" id="MBB5255009.1"/>
    </source>
</evidence>
<dbReference type="AlphaFoldDB" id="A0A650CHA9"/>
<reference evidence="1 4" key="2">
    <citation type="submission" date="2020-08" db="EMBL/GenBank/DDBJ databases">
        <title>Genomic Encyclopedia of Type Strains, Phase IV (KMG-IV): sequencing the most valuable type-strain genomes for metagenomic binning, comparative biology and taxonomic classification.</title>
        <authorList>
            <person name="Goeker M."/>
        </authorList>
    </citation>
    <scope>NUCLEOTIDE SEQUENCE [LARGE SCALE GENOMIC DNA]</scope>
    <source>
        <strain evidence="1 4">DSM 12421</strain>
    </source>
</reference>
<dbReference type="Proteomes" id="UP000427373">
    <property type="component" value="Chromosome"/>
</dbReference>
<evidence type="ECO:0000313" key="4">
    <source>
        <dbReference type="Proteomes" id="UP000582213"/>
    </source>
</evidence>
<dbReference type="EMBL" id="CP045484">
    <property type="protein sequence ID" value="QGR17271.1"/>
    <property type="molecule type" value="Genomic_DNA"/>
</dbReference>
<dbReference type="Proteomes" id="UP000582213">
    <property type="component" value="Unassembled WGS sequence"/>
</dbReference>
<dbReference type="GeneID" id="42801333"/>
<keyword evidence="3" id="KW-1185">Reference proteome</keyword>